<evidence type="ECO:0000256" key="11">
    <source>
        <dbReference type="ARBA" id="ARBA00035025"/>
    </source>
</evidence>
<protein>
    <recommendedName>
        <fullName evidence="3">Small RNA 2'-O-methyltransferase</fullName>
        <ecNumber evidence="11">2.1.1.386</ecNumber>
    </recommendedName>
</protein>
<keyword evidence="4 15" id="KW-0489">Methyltransferase</keyword>
<dbReference type="Pfam" id="PF12623">
    <property type="entry name" value="Hen1_L"/>
    <property type="match status" value="1"/>
</dbReference>
<proteinExistence type="inferred from homology"/>
<name>A0A2T1GL67_9CYAN</name>
<dbReference type="GO" id="GO:0046872">
    <property type="term" value="F:metal ion binding"/>
    <property type="evidence" value="ECO:0007669"/>
    <property type="project" value="UniProtKB-KW"/>
</dbReference>
<dbReference type="GO" id="GO:0090486">
    <property type="term" value="F:small RNA 2'-O-methyltransferase activity"/>
    <property type="evidence" value="ECO:0007669"/>
    <property type="project" value="UniProtKB-EC"/>
</dbReference>
<feature type="domain" description="Hen1 N-terminal" evidence="14">
    <location>
        <begin position="1"/>
        <end position="240"/>
    </location>
</feature>
<gene>
    <name evidence="15" type="ORF">C7B77_04030</name>
</gene>
<comment type="similarity">
    <text evidence="2">Belongs to the methyltransferase superfamily. HEN1 family.</text>
</comment>
<evidence type="ECO:0000256" key="1">
    <source>
        <dbReference type="ARBA" id="ARBA00001946"/>
    </source>
</evidence>
<evidence type="ECO:0000256" key="7">
    <source>
        <dbReference type="ARBA" id="ARBA00022723"/>
    </source>
</evidence>
<dbReference type="GO" id="GO:0003723">
    <property type="term" value="F:RNA binding"/>
    <property type="evidence" value="ECO:0007669"/>
    <property type="project" value="UniProtKB-KW"/>
</dbReference>
<evidence type="ECO:0000256" key="8">
    <source>
        <dbReference type="ARBA" id="ARBA00022842"/>
    </source>
</evidence>
<dbReference type="GO" id="GO:0001510">
    <property type="term" value="P:RNA methylation"/>
    <property type="evidence" value="ECO:0007669"/>
    <property type="project" value="InterPro"/>
</dbReference>
<dbReference type="InterPro" id="IPR024740">
    <property type="entry name" value="Hen1_N"/>
</dbReference>
<dbReference type="PANTHER" id="PTHR21404">
    <property type="entry name" value="HEN1"/>
    <property type="match status" value="1"/>
</dbReference>
<evidence type="ECO:0000256" key="10">
    <source>
        <dbReference type="ARBA" id="ARBA00023158"/>
    </source>
</evidence>
<keyword evidence="5 15" id="KW-0808">Transferase</keyword>
<dbReference type="EMBL" id="PVWO01000029">
    <property type="protein sequence ID" value="PSB58602.1"/>
    <property type="molecule type" value="Genomic_DNA"/>
</dbReference>
<evidence type="ECO:0000256" key="9">
    <source>
        <dbReference type="ARBA" id="ARBA00022884"/>
    </source>
</evidence>
<sequence length="462" mass="52378">MLLTISTTHQPATDLGYLLFKHPDKCQEFNLSFGTARVFYPEASDTKCTAALVLDINPVDLARGKAGAKRQTLEAYVSDRPYAASSFLSVAISQVFRTAMTGRCEQKQDIADTPIPLVAKIPVLPSRGREGFLRGLFEPLGYKVSVRRLALDETFPDWGNSSYFDVELSHTIKLCDLLSHLHVMIPVLDDDKHYYVNEDEIEKLLRHGEGWLSTHPLKEEITSRYLKRQRGLTRDALAQIAVEEVIEETPDLETSEEIIEKPISLNQQRMETVVAALKANGAQRIVDLGCGEGKLLKLLLKEPTFQEILGMDVTYKSLEFAQERVLDKLPTHQKGRLQLIQGSLNYRDARITGYDAATVIEVIEHMELDRLKAFERVLFEFAQPKMAIVTTPNVEYNVKFENLPIGKLRHPDHRFEWTRSEFQAWAQAVCDRYKYSVEFGSIGDIDSEVGSPTQMAIFQNIV</sequence>
<dbReference type="InterPro" id="IPR026610">
    <property type="entry name" value="Hen1"/>
</dbReference>
<keyword evidence="16" id="KW-1185">Reference proteome</keyword>
<evidence type="ECO:0000256" key="4">
    <source>
        <dbReference type="ARBA" id="ARBA00022603"/>
    </source>
</evidence>
<dbReference type="Pfam" id="PF08242">
    <property type="entry name" value="Methyltransf_12"/>
    <property type="match status" value="1"/>
</dbReference>
<dbReference type="RefSeq" id="WP_106300565.1">
    <property type="nucleotide sequence ID" value="NZ_PVWO01000029.1"/>
</dbReference>
<dbReference type="EC" id="2.1.1.386" evidence="11"/>
<dbReference type="OrthoDB" id="9778766at2"/>
<dbReference type="AlphaFoldDB" id="A0A2T1GL67"/>
<dbReference type="GO" id="GO:0031047">
    <property type="term" value="P:regulatory ncRNA-mediated gene silencing"/>
    <property type="evidence" value="ECO:0007669"/>
    <property type="project" value="UniProtKB-KW"/>
</dbReference>
<dbReference type="InterPro" id="IPR038546">
    <property type="entry name" value="Hen1_N_sf"/>
</dbReference>
<dbReference type="NCBIfam" id="TIGR04074">
    <property type="entry name" value="bacter_Hen1"/>
    <property type="match status" value="1"/>
</dbReference>
<keyword evidence="7" id="KW-0479">Metal-binding</keyword>
<dbReference type="InterPro" id="IPR024026">
    <property type="entry name" value="3'-RNA_MeTfrase_Hen1_bac"/>
</dbReference>
<dbReference type="CDD" id="cd02440">
    <property type="entry name" value="AdoMet_MTases"/>
    <property type="match status" value="1"/>
</dbReference>
<dbReference type="InterPro" id="IPR029063">
    <property type="entry name" value="SAM-dependent_MTases_sf"/>
</dbReference>
<keyword evidence="10" id="KW-0943">RNA-mediated gene silencing</keyword>
<evidence type="ECO:0000256" key="12">
    <source>
        <dbReference type="ARBA" id="ARBA00048418"/>
    </source>
</evidence>
<dbReference type="PANTHER" id="PTHR21404:SF3">
    <property type="entry name" value="SMALL RNA 2'-O-METHYLTRANSFERASE"/>
    <property type="match status" value="1"/>
</dbReference>
<evidence type="ECO:0000256" key="3">
    <source>
        <dbReference type="ARBA" id="ARBA00021330"/>
    </source>
</evidence>
<evidence type="ECO:0000313" key="15">
    <source>
        <dbReference type="EMBL" id="PSB58602.1"/>
    </source>
</evidence>
<dbReference type="SUPFAM" id="SSF53335">
    <property type="entry name" value="S-adenosyl-L-methionine-dependent methyltransferases"/>
    <property type="match status" value="1"/>
</dbReference>
<feature type="domain" description="Methyltransferase type 12" evidence="13">
    <location>
        <begin position="286"/>
        <end position="376"/>
    </location>
</feature>
<evidence type="ECO:0000313" key="16">
    <source>
        <dbReference type="Proteomes" id="UP000238937"/>
    </source>
</evidence>
<organism evidence="15 16">
    <name type="scientific">Chamaesiphon polymorphus CCALA 037</name>
    <dbReference type="NCBI Taxonomy" id="2107692"/>
    <lineage>
        <taxon>Bacteria</taxon>
        <taxon>Bacillati</taxon>
        <taxon>Cyanobacteriota</taxon>
        <taxon>Cyanophyceae</taxon>
        <taxon>Gomontiellales</taxon>
        <taxon>Chamaesiphonaceae</taxon>
        <taxon>Chamaesiphon</taxon>
    </lineage>
</organism>
<reference evidence="15 16" key="1">
    <citation type="submission" date="2018-03" db="EMBL/GenBank/DDBJ databases">
        <title>The ancient ancestry and fast evolution of plastids.</title>
        <authorList>
            <person name="Moore K.R."/>
            <person name="Magnabosco C."/>
            <person name="Momper L."/>
            <person name="Gold D.A."/>
            <person name="Bosak T."/>
            <person name="Fournier G.P."/>
        </authorList>
    </citation>
    <scope>NUCLEOTIDE SEQUENCE [LARGE SCALE GENOMIC DNA]</scope>
    <source>
        <strain evidence="15 16">CCALA 037</strain>
    </source>
</reference>
<evidence type="ECO:0000259" key="13">
    <source>
        <dbReference type="Pfam" id="PF08242"/>
    </source>
</evidence>
<keyword evidence="6" id="KW-0949">S-adenosyl-L-methionine</keyword>
<comment type="catalytic activity">
    <reaction evidence="12">
        <text>small RNA 3'-end nucleotide + S-adenosyl-L-methionine = small RNA 3'-end 2'-O-methylnucleotide + S-adenosyl-L-homocysteine + H(+)</text>
        <dbReference type="Rhea" id="RHEA:37887"/>
        <dbReference type="Rhea" id="RHEA-COMP:10415"/>
        <dbReference type="Rhea" id="RHEA-COMP:10416"/>
        <dbReference type="ChEBI" id="CHEBI:15378"/>
        <dbReference type="ChEBI" id="CHEBI:57856"/>
        <dbReference type="ChEBI" id="CHEBI:59789"/>
        <dbReference type="ChEBI" id="CHEBI:74896"/>
        <dbReference type="ChEBI" id="CHEBI:74898"/>
        <dbReference type="EC" id="2.1.1.386"/>
    </reaction>
</comment>
<evidence type="ECO:0000259" key="14">
    <source>
        <dbReference type="Pfam" id="PF12623"/>
    </source>
</evidence>
<evidence type="ECO:0000256" key="6">
    <source>
        <dbReference type="ARBA" id="ARBA00022691"/>
    </source>
</evidence>
<dbReference type="Gene3D" id="3.40.50.150">
    <property type="entry name" value="Vaccinia Virus protein VP39"/>
    <property type="match status" value="1"/>
</dbReference>
<keyword evidence="8" id="KW-0460">Magnesium</keyword>
<dbReference type="Proteomes" id="UP000238937">
    <property type="component" value="Unassembled WGS sequence"/>
</dbReference>
<evidence type="ECO:0000256" key="2">
    <source>
        <dbReference type="ARBA" id="ARBA00009026"/>
    </source>
</evidence>
<comment type="caution">
    <text evidence="15">The sequence shown here is derived from an EMBL/GenBank/DDBJ whole genome shotgun (WGS) entry which is preliminary data.</text>
</comment>
<dbReference type="InterPro" id="IPR013217">
    <property type="entry name" value="Methyltransf_12"/>
</dbReference>
<dbReference type="Gene3D" id="3.30.1610.20">
    <property type="entry name" value="Hen1, N-terminal domain"/>
    <property type="match status" value="1"/>
</dbReference>
<accession>A0A2T1GL67</accession>
<comment type="cofactor">
    <cofactor evidence="1">
        <name>Mg(2+)</name>
        <dbReference type="ChEBI" id="CHEBI:18420"/>
    </cofactor>
</comment>
<evidence type="ECO:0000256" key="5">
    <source>
        <dbReference type="ARBA" id="ARBA00022679"/>
    </source>
</evidence>
<keyword evidence="9" id="KW-0694">RNA-binding</keyword>